<reference evidence="1 2" key="1">
    <citation type="submission" date="2020-05" db="EMBL/GenBank/DDBJ databases">
        <title>Gimesia benthica sp. nov., a novel planctomycete isolated from a deep-sea water sample of the Northwest Indian Ocean.</title>
        <authorList>
            <person name="Wang J."/>
            <person name="Ruan C."/>
            <person name="Song L."/>
            <person name="Zhu Y."/>
            <person name="Li A."/>
            <person name="Zheng X."/>
            <person name="Wang L."/>
            <person name="Lu Z."/>
            <person name="Huang Y."/>
            <person name="Du W."/>
            <person name="Zhou Y."/>
            <person name="Huang L."/>
            <person name="Dai X."/>
        </authorList>
    </citation>
    <scope>NUCLEOTIDE SEQUENCE [LARGE SCALE GENOMIC DNA]</scope>
    <source>
        <strain evidence="1 2">YYQ-30</strain>
    </source>
</reference>
<dbReference type="Proteomes" id="UP000572377">
    <property type="component" value="Unassembled WGS sequence"/>
</dbReference>
<evidence type="ECO:0000313" key="1">
    <source>
        <dbReference type="EMBL" id="NNU79239.1"/>
    </source>
</evidence>
<evidence type="ECO:0008006" key="3">
    <source>
        <dbReference type="Google" id="ProtNLM"/>
    </source>
</evidence>
<dbReference type="InterPro" id="IPR027417">
    <property type="entry name" value="P-loop_NTPase"/>
</dbReference>
<dbReference type="SUPFAM" id="SSF52540">
    <property type="entry name" value="P-loop containing nucleoside triphosphate hydrolases"/>
    <property type="match status" value="1"/>
</dbReference>
<dbReference type="RefSeq" id="WP_171322040.1">
    <property type="nucleotide sequence ID" value="NZ_JABFBC010000001.1"/>
</dbReference>
<proteinExistence type="predicted"/>
<sequence>MDWRPPRLVRNLEDRITGFQVLGERSSGTNFVTQLLSRNFDGVPRNPAYGWKHGFIDRRVAATDGLLTVLVYRHPLRWLQSIHARPLDLSRSMHGLGFAAFIRHEWQGAFQREDGTEEPSTADMEPKARVNFANAMRLRAAKIGYFEEMAEMPARIAYLRYEDANRDPRRTLNALAEGFGIPLGPYAPVETFKGITRSPYVPKQMPRIAPGDLAFIRQELDLGLERRIGYDLADVPRFDGLPGWDPRSLRSLLRAVRPR</sequence>
<keyword evidence="2" id="KW-1185">Reference proteome</keyword>
<accession>A0A849KQU8</accession>
<comment type="caution">
    <text evidence="1">The sequence shown here is derived from an EMBL/GenBank/DDBJ whole genome shotgun (WGS) entry which is preliminary data.</text>
</comment>
<dbReference type="EMBL" id="JABFBC010000001">
    <property type="protein sequence ID" value="NNU79239.1"/>
    <property type="molecule type" value="Genomic_DNA"/>
</dbReference>
<evidence type="ECO:0000313" key="2">
    <source>
        <dbReference type="Proteomes" id="UP000572377"/>
    </source>
</evidence>
<dbReference type="Gene3D" id="3.40.50.300">
    <property type="entry name" value="P-loop containing nucleotide triphosphate hydrolases"/>
    <property type="match status" value="1"/>
</dbReference>
<name>A0A849KQU8_9RHOB</name>
<organism evidence="1 2">
    <name type="scientific">Halovulum dunhuangense</name>
    <dbReference type="NCBI Taxonomy" id="1505036"/>
    <lineage>
        <taxon>Bacteria</taxon>
        <taxon>Pseudomonadati</taxon>
        <taxon>Pseudomonadota</taxon>
        <taxon>Alphaproteobacteria</taxon>
        <taxon>Rhodobacterales</taxon>
        <taxon>Paracoccaceae</taxon>
        <taxon>Halovulum</taxon>
    </lineage>
</organism>
<dbReference type="AlphaFoldDB" id="A0A849KQU8"/>
<gene>
    <name evidence="1" type="ORF">HMH01_02195</name>
</gene>
<protein>
    <recommendedName>
        <fullName evidence="3">Sulfotransferase family protein</fullName>
    </recommendedName>
</protein>